<dbReference type="Gene3D" id="3.30.1600.10">
    <property type="entry name" value="SIR2/SIRT2 'Small Domain"/>
    <property type="match status" value="1"/>
</dbReference>
<dbReference type="AlphaFoldDB" id="A0A1B0FFT4"/>
<evidence type="ECO:0000256" key="8">
    <source>
        <dbReference type="ARBA" id="ARBA00023027"/>
    </source>
</evidence>
<feature type="compositionally biased region" description="Acidic residues" evidence="11">
    <location>
        <begin position="126"/>
        <end position="143"/>
    </location>
</feature>
<feature type="compositionally biased region" description="Low complexity" evidence="11">
    <location>
        <begin position="855"/>
        <end position="867"/>
    </location>
</feature>
<dbReference type="GO" id="GO:0046872">
    <property type="term" value="F:metal ion binding"/>
    <property type="evidence" value="ECO:0007669"/>
    <property type="project" value="UniProtKB-KW"/>
</dbReference>
<keyword evidence="14" id="KW-1185">Reference proteome</keyword>
<feature type="compositionally biased region" description="Acidic residues" evidence="11">
    <location>
        <begin position="158"/>
        <end position="176"/>
    </location>
</feature>
<keyword evidence="9" id="KW-0539">Nucleus</keyword>
<comment type="cofactor">
    <cofactor evidence="1">
        <name>Zn(2+)</name>
        <dbReference type="ChEBI" id="CHEBI:29105"/>
    </cofactor>
</comment>
<evidence type="ECO:0000256" key="4">
    <source>
        <dbReference type="ARBA" id="ARBA00012928"/>
    </source>
</evidence>
<feature type="binding site" evidence="10">
    <location>
        <position position="413"/>
    </location>
    <ligand>
        <name>Zn(2+)</name>
        <dbReference type="ChEBI" id="CHEBI:29105"/>
    </ligand>
</feature>
<dbReference type="VEuPathDB" id="VectorBase:GMOY002479"/>
<feature type="binding site" evidence="10">
    <location>
        <position position="410"/>
    </location>
    <ligand>
        <name>Zn(2+)</name>
        <dbReference type="ChEBI" id="CHEBI:29105"/>
    </ligand>
</feature>
<dbReference type="EMBL" id="CCAG010012966">
    <property type="status" value="NOT_ANNOTATED_CDS"/>
    <property type="molecule type" value="Genomic_DNA"/>
</dbReference>
<dbReference type="InterPro" id="IPR050134">
    <property type="entry name" value="NAD-dep_sirtuin_deacylases"/>
</dbReference>
<evidence type="ECO:0000256" key="5">
    <source>
        <dbReference type="ARBA" id="ARBA00022679"/>
    </source>
</evidence>
<dbReference type="InterPro" id="IPR003000">
    <property type="entry name" value="Sirtuin"/>
</dbReference>
<accession>A0A1B0FFT4</accession>
<organism evidence="13 14">
    <name type="scientific">Glossina morsitans morsitans</name>
    <name type="common">Savannah tsetse fly</name>
    <dbReference type="NCBI Taxonomy" id="37546"/>
    <lineage>
        <taxon>Eukaryota</taxon>
        <taxon>Metazoa</taxon>
        <taxon>Ecdysozoa</taxon>
        <taxon>Arthropoda</taxon>
        <taxon>Hexapoda</taxon>
        <taxon>Insecta</taxon>
        <taxon>Pterygota</taxon>
        <taxon>Neoptera</taxon>
        <taxon>Endopterygota</taxon>
        <taxon>Diptera</taxon>
        <taxon>Brachycera</taxon>
        <taxon>Muscomorpha</taxon>
        <taxon>Hippoboscoidea</taxon>
        <taxon>Glossinidae</taxon>
        <taxon>Glossina</taxon>
    </lineage>
</organism>
<evidence type="ECO:0000256" key="1">
    <source>
        <dbReference type="ARBA" id="ARBA00001947"/>
    </source>
</evidence>
<dbReference type="EC" id="2.3.1.286" evidence="4"/>
<dbReference type="GO" id="GO:0017136">
    <property type="term" value="F:histone deacetylase activity, NAD-dependent"/>
    <property type="evidence" value="ECO:0007669"/>
    <property type="project" value="TreeGrafter"/>
</dbReference>
<dbReference type="GO" id="GO:0033553">
    <property type="term" value="C:rDNA heterochromatin"/>
    <property type="evidence" value="ECO:0007669"/>
    <property type="project" value="TreeGrafter"/>
</dbReference>
<dbReference type="STRING" id="37546.A0A1B0FFT4"/>
<dbReference type="Gene3D" id="3.40.50.1220">
    <property type="entry name" value="TPP-binding domain"/>
    <property type="match status" value="1"/>
</dbReference>
<dbReference type="CDD" id="cd01408">
    <property type="entry name" value="SIRT1"/>
    <property type="match status" value="1"/>
</dbReference>
<evidence type="ECO:0000256" key="9">
    <source>
        <dbReference type="ARBA" id="ARBA00023242"/>
    </source>
</evidence>
<evidence type="ECO:0000313" key="14">
    <source>
        <dbReference type="Proteomes" id="UP000092444"/>
    </source>
</evidence>
<feature type="binding site" evidence="10">
    <location>
        <position position="389"/>
    </location>
    <ligand>
        <name>Zn(2+)</name>
        <dbReference type="ChEBI" id="CHEBI:29105"/>
    </ligand>
</feature>
<dbReference type="PANTHER" id="PTHR11085:SF9">
    <property type="entry name" value="NAD-DEPENDENT PROTEIN DEACETYLASE SIRTUIN-1"/>
    <property type="match status" value="1"/>
</dbReference>
<dbReference type="InterPro" id="IPR029035">
    <property type="entry name" value="DHS-like_NAD/FAD-binding_dom"/>
</dbReference>
<dbReference type="FunFam" id="3.30.1600.10:FF:000013">
    <property type="entry name" value="NAD-dependent protein deacetylase sirtuin-1"/>
    <property type="match status" value="1"/>
</dbReference>
<evidence type="ECO:0000259" key="12">
    <source>
        <dbReference type="PROSITE" id="PS50305"/>
    </source>
</evidence>
<reference evidence="13" key="1">
    <citation type="submission" date="2020-05" db="UniProtKB">
        <authorList>
            <consortium name="EnsemblMetazoa"/>
        </authorList>
    </citation>
    <scope>IDENTIFICATION</scope>
    <source>
        <strain evidence="13">Yale</strain>
    </source>
</reference>
<keyword evidence="8" id="KW-0520">NAD</keyword>
<dbReference type="Proteomes" id="UP000092444">
    <property type="component" value="Unassembled WGS sequence"/>
</dbReference>
<dbReference type="PANTHER" id="PTHR11085">
    <property type="entry name" value="NAD-DEPENDENT PROTEIN DEACYLASE SIRTUIN-5, MITOCHONDRIAL-RELATED"/>
    <property type="match status" value="1"/>
</dbReference>
<keyword evidence="6 10" id="KW-0479">Metal-binding</keyword>
<dbReference type="GO" id="GO:0005654">
    <property type="term" value="C:nucleoplasm"/>
    <property type="evidence" value="ECO:0007669"/>
    <property type="project" value="TreeGrafter"/>
</dbReference>
<dbReference type="EnsemblMetazoa" id="GMOY002479-RA">
    <property type="protein sequence ID" value="GMOY002479-PA"/>
    <property type="gene ID" value="GMOY002479"/>
</dbReference>
<dbReference type="GO" id="GO:0070403">
    <property type="term" value="F:NAD+ binding"/>
    <property type="evidence" value="ECO:0007669"/>
    <property type="project" value="InterPro"/>
</dbReference>
<evidence type="ECO:0000256" key="2">
    <source>
        <dbReference type="ARBA" id="ARBA00004123"/>
    </source>
</evidence>
<comment type="similarity">
    <text evidence="3">Belongs to the sirtuin family. Class I subfamily.</text>
</comment>
<feature type="region of interest" description="Disordered" evidence="11">
    <location>
        <begin position="638"/>
        <end position="661"/>
    </location>
</feature>
<keyword evidence="5" id="KW-0808">Transferase</keyword>
<dbReference type="GO" id="GO:0002039">
    <property type="term" value="F:p53 binding"/>
    <property type="evidence" value="ECO:0007669"/>
    <property type="project" value="TreeGrafter"/>
</dbReference>
<dbReference type="Pfam" id="PF02146">
    <property type="entry name" value="SIR2"/>
    <property type="match status" value="1"/>
</dbReference>
<evidence type="ECO:0000256" key="11">
    <source>
        <dbReference type="SAM" id="MobiDB-lite"/>
    </source>
</evidence>
<feature type="region of interest" description="Disordered" evidence="11">
    <location>
        <begin position="696"/>
        <end position="724"/>
    </location>
</feature>
<dbReference type="PhylomeDB" id="A0A1B0FFT4"/>
<feature type="binding site" evidence="10">
    <location>
        <position position="386"/>
    </location>
    <ligand>
        <name>Zn(2+)</name>
        <dbReference type="ChEBI" id="CHEBI:29105"/>
    </ligand>
</feature>
<keyword evidence="7 10" id="KW-0862">Zinc</keyword>
<evidence type="ECO:0000313" key="13">
    <source>
        <dbReference type="EnsemblMetazoa" id="GMOY002479-PA"/>
    </source>
</evidence>
<evidence type="ECO:0000256" key="6">
    <source>
        <dbReference type="ARBA" id="ARBA00022723"/>
    </source>
</evidence>
<dbReference type="GO" id="GO:0005637">
    <property type="term" value="C:nuclear inner membrane"/>
    <property type="evidence" value="ECO:0007669"/>
    <property type="project" value="TreeGrafter"/>
</dbReference>
<proteinExistence type="inferred from homology"/>
<dbReference type="GO" id="GO:0003714">
    <property type="term" value="F:transcription corepressor activity"/>
    <property type="evidence" value="ECO:0007669"/>
    <property type="project" value="TreeGrafter"/>
</dbReference>
<feature type="region of interest" description="Disordered" evidence="11">
    <location>
        <begin position="855"/>
        <end position="878"/>
    </location>
</feature>
<feature type="compositionally biased region" description="Low complexity" evidence="11">
    <location>
        <begin position="714"/>
        <end position="723"/>
    </location>
</feature>
<evidence type="ECO:0000256" key="10">
    <source>
        <dbReference type="PROSITE-ProRule" id="PRU00236"/>
    </source>
</evidence>
<comment type="subcellular location">
    <subcellularLocation>
        <location evidence="2">Nucleus</location>
    </subcellularLocation>
</comment>
<feature type="active site" description="Proton acceptor" evidence="10">
    <location>
        <position position="378"/>
    </location>
</feature>
<evidence type="ECO:0000256" key="3">
    <source>
        <dbReference type="ARBA" id="ARBA00006924"/>
    </source>
</evidence>
<name>A0A1B0FFT4_GLOMM</name>
<evidence type="ECO:0000256" key="7">
    <source>
        <dbReference type="ARBA" id="ARBA00022833"/>
    </source>
</evidence>
<protein>
    <recommendedName>
        <fullName evidence="4">protein acetyllysine N-acetyltransferase</fullName>
        <ecNumber evidence="4">2.3.1.286</ecNumber>
    </recommendedName>
</protein>
<feature type="region of interest" description="Disordered" evidence="11">
    <location>
        <begin position="111"/>
        <end position="197"/>
    </location>
</feature>
<dbReference type="SUPFAM" id="SSF52467">
    <property type="entry name" value="DHS-like NAD/FAD-binding domain"/>
    <property type="match status" value="1"/>
</dbReference>
<dbReference type="InterPro" id="IPR026591">
    <property type="entry name" value="Sirtuin_cat_small_dom_sf"/>
</dbReference>
<dbReference type="PROSITE" id="PS50305">
    <property type="entry name" value="SIRTUIN"/>
    <property type="match status" value="1"/>
</dbReference>
<dbReference type="InterPro" id="IPR026590">
    <property type="entry name" value="Ssirtuin_cat_dom"/>
</dbReference>
<feature type="domain" description="Deacetylase sirtuin-type" evidence="12">
    <location>
        <begin position="251"/>
        <end position="530"/>
    </location>
</feature>
<sequence>MMENYDQPCIKGKGLPKLSDDVLPVKLQEQTEFFTCVEELTAHNKQNFNFGAEILNTANLSVTSEEDSKTNYEINKTLSIAPSEHNLQTSIAVTTNAVVCQHDILSADNKDCSEETISEQDCNDRDVDEEEEEEDSYQTDENDNSSNNRIISRHHEDDANDENLEDSDESSSDSDFSDLSGLSDMSGKEWKPKNQRPINWVQKQIHSGANPRELLSKFLPTSAQRIAPELTDMTLWRILASMLSEPPRRQKLSYINTFDDVIQLLQKCNNVIVLTGAGVSVSCGIPDFRSSDGIYSRLAKDFPDLPDPQAMFDISYFSRDPRPFYKFAREIYPGQFKPSPCHRFVKMLEEKQKLLRNYTQNIDTLEQVAGIQNVIECHGSFSTASCTKCKYKCDADSIRADIFAQRIPACPRCQPNVEQSVDASQPVSEFELRRLVENGIMKPDIVFFGEGLPDEFHTVMASDKDKCDLLIVMGSSLKVRPVALIPSSIPANVPQILINREQLHHLEFDVELLGDGDVIINQICHRLGENWQQVCFNDEILSESKELMPLDEEKETELDASRCLATECEDEHKSNNSIELTMRSTGTYSDSGFDSSSSTTALLAPKKVEFLSPDLIEEPEASTSFTCSRDYRYLSIDSSKDSGIQGDASNQALPLPLNTLGDTGGTRNGNYLQITSTGSTSTISRTSLDKICKERNAEASTNNPQEPYILKCRPQQPSSPQQSAADRLFKGTYYRHDGSASYVFPGAQVTWNTDSNEAIEDDLADQKVGEEFEDSDTNQAPLSPLMTPSVEAEMVNAITSTKSHQLTANTISTTATFNNVINASNNRNSGTCLALNKQKRYSNAEEQNIELSCTTAQASNSQTSSNNDIYPPSKKRRSSTELLIVGNEFNEQINNIKAQDNPNLECSLSDNKL</sequence>